<organism evidence="1 2">
    <name type="scientific">Metaclostridioides mangenotii</name>
    <dbReference type="NCBI Taxonomy" id="1540"/>
    <lineage>
        <taxon>Bacteria</taxon>
        <taxon>Bacillati</taxon>
        <taxon>Bacillota</taxon>
        <taxon>Clostridia</taxon>
        <taxon>Peptostreptococcales</taxon>
        <taxon>Peptostreptococcaceae</taxon>
        <taxon>Metaclostridioides</taxon>
    </lineage>
</organism>
<protein>
    <submittedName>
        <fullName evidence="1">Phage baseplate assembly protein W</fullName>
    </submittedName>
</protein>
<keyword evidence="2" id="KW-1185">Reference proteome</keyword>
<dbReference type="SUPFAM" id="SSF160719">
    <property type="entry name" value="gpW/gp25-like"/>
    <property type="match status" value="1"/>
</dbReference>
<dbReference type="Pfam" id="PF10934">
    <property type="entry name" value="Sheath_initiator"/>
    <property type="match status" value="1"/>
</dbReference>
<dbReference type="Proteomes" id="UP000767291">
    <property type="component" value="Unassembled WGS sequence"/>
</dbReference>
<dbReference type="InterPro" id="IPR020288">
    <property type="entry name" value="Sheath_initiator"/>
</dbReference>
<dbReference type="EMBL" id="JAGGJX010000001">
    <property type="protein sequence ID" value="MBP1854644.1"/>
    <property type="molecule type" value="Genomic_DNA"/>
</dbReference>
<reference evidence="1 2" key="1">
    <citation type="submission" date="2021-03" db="EMBL/GenBank/DDBJ databases">
        <title>Genomic Encyclopedia of Type Strains, Phase IV (KMG-IV): sequencing the most valuable type-strain genomes for metagenomic binning, comparative biology and taxonomic classification.</title>
        <authorList>
            <person name="Goeker M."/>
        </authorList>
    </citation>
    <scope>NUCLEOTIDE SEQUENCE [LARGE SCALE GENOMIC DNA]</scope>
    <source>
        <strain evidence="1 2">DSM 1289</strain>
    </source>
</reference>
<dbReference type="Gene3D" id="3.10.450.40">
    <property type="match status" value="1"/>
</dbReference>
<dbReference type="RefSeq" id="WP_209456124.1">
    <property type="nucleotide sequence ID" value="NZ_BAAACS010000012.1"/>
</dbReference>
<sequence>MEYNNYLDDPWETFGDFEIGTYPTKTYKLHSERENGIYNHADGIEAVKQAVYKILNTERYDNLIYSWNYGVELNHIIGKPLGFATSEIDRVITEALTQDDRIDSVSNFNFNKVQGKKNAIEVYFTVNSIFGEFKSGSIVQI</sequence>
<evidence type="ECO:0000313" key="1">
    <source>
        <dbReference type="EMBL" id="MBP1854644.1"/>
    </source>
</evidence>
<accession>A0ABS4E9P3</accession>
<evidence type="ECO:0000313" key="2">
    <source>
        <dbReference type="Proteomes" id="UP000767291"/>
    </source>
</evidence>
<comment type="caution">
    <text evidence="1">The sequence shown here is derived from an EMBL/GenBank/DDBJ whole genome shotgun (WGS) entry which is preliminary data.</text>
</comment>
<name>A0ABS4E9P3_9FIRM</name>
<gene>
    <name evidence="1" type="ORF">J2Z43_001034</name>
</gene>
<proteinExistence type="predicted"/>